<evidence type="ECO:0000313" key="6">
    <source>
        <dbReference type="Proteomes" id="UP000823046"/>
    </source>
</evidence>
<feature type="repeat" description="WD" evidence="3">
    <location>
        <begin position="131"/>
        <end position="172"/>
    </location>
</feature>
<dbReference type="Proteomes" id="UP000823046">
    <property type="component" value="Unassembled WGS sequence"/>
</dbReference>
<dbReference type="EMBL" id="JADAQX010001192">
    <property type="protein sequence ID" value="KAF8817939.1"/>
    <property type="molecule type" value="Genomic_DNA"/>
</dbReference>
<feature type="compositionally biased region" description="Polar residues" evidence="4">
    <location>
        <begin position="1"/>
        <end position="11"/>
    </location>
</feature>
<proteinExistence type="predicted"/>
<feature type="repeat" description="WD" evidence="3">
    <location>
        <begin position="223"/>
        <end position="264"/>
    </location>
</feature>
<evidence type="ECO:0000313" key="5">
    <source>
        <dbReference type="EMBL" id="KAF8817939.1"/>
    </source>
</evidence>
<dbReference type="InterPro" id="IPR051179">
    <property type="entry name" value="WD_repeat_multifunction"/>
</dbReference>
<dbReference type="PANTHER" id="PTHR19857">
    <property type="entry name" value="MITOCHONDRIAL DIVISION PROTEIN 1-RELATED"/>
    <property type="match status" value="1"/>
</dbReference>
<evidence type="ECO:0000256" key="1">
    <source>
        <dbReference type="ARBA" id="ARBA00022574"/>
    </source>
</evidence>
<gene>
    <name evidence="5" type="ORF">IE077_002708</name>
</gene>
<keyword evidence="2" id="KW-0677">Repeat</keyword>
<dbReference type="InterPro" id="IPR036322">
    <property type="entry name" value="WD40_repeat_dom_sf"/>
</dbReference>
<dbReference type="Gene3D" id="2.130.10.10">
    <property type="entry name" value="YVTN repeat-like/Quinoprotein amine dehydrogenase"/>
    <property type="match status" value="1"/>
</dbReference>
<dbReference type="Pfam" id="PF00400">
    <property type="entry name" value="WD40"/>
    <property type="match status" value="4"/>
</dbReference>
<feature type="repeat" description="WD" evidence="3">
    <location>
        <begin position="322"/>
        <end position="362"/>
    </location>
</feature>
<dbReference type="PROSITE" id="PS50294">
    <property type="entry name" value="WD_REPEATS_REGION"/>
    <property type="match status" value="1"/>
</dbReference>
<accession>A0ABQ7J4C4</accession>
<protein>
    <submittedName>
        <fullName evidence="5">WD domain, G-beta repeat-containing protein</fullName>
    </submittedName>
</protein>
<reference evidence="5 6" key="1">
    <citation type="journal article" date="2020" name="bioRxiv">
        <title>Metabolic contributions of an alphaproteobacterial endosymbiont in the apicomplexan Cardiosporidium cionae.</title>
        <authorList>
            <person name="Hunter E.S."/>
            <person name="Paight C.J."/>
            <person name="Lane C.E."/>
        </authorList>
    </citation>
    <scope>NUCLEOTIDE SEQUENCE [LARGE SCALE GENOMIC DNA]</scope>
    <source>
        <strain evidence="5">ESH_2018</strain>
    </source>
</reference>
<dbReference type="SUPFAM" id="SSF50978">
    <property type="entry name" value="WD40 repeat-like"/>
    <property type="match status" value="1"/>
</dbReference>
<dbReference type="SMART" id="SM00320">
    <property type="entry name" value="WD40"/>
    <property type="match status" value="8"/>
</dbReference>
<dbReference type="PROSITE" id="PS50082">
    <property type="entry name" value="WD_REPEATS_2"/>
    <property type="match status" value="4"/>
</dbReference>
<organism evidence="5 6">
    <name type="scientific">Cardiosporidium cionae</name>
    <dbReference type="NCBI Taxonomy" id="476202"/>
    <lineage>
        <taxon>Eukaryota</taxon>
        <taxon>Sar</taxon>
        <taxon>Alveolata</taxon>
        <taxon>Apicomplexa</taxon>
        <taxon>Aconoidasida</taxon>
        <taxon>Nephromycida</taxon>
        <taxon>Cardiosporidium</taxon>
    </lineage>
</organism>
<evidence type="ECO:0000256" key="3">
    <source>
        <dbReference type="PROSITE-ProRule" id="PRU00221"/>
    </source>
</evidence>
<evidence type="ECO:0000256" key="4">
    <source>
        <dbReference type="SAM" id="MobiDB-lite"/>
    </source>
</evidence>
<keyword evidence="6" id="KW-1185">Reference proteome</keyword>
<sequence>MSAVQNETDAMSDSGDEPVFLSEQDGYITLDVDENEEFSSDEDEVKTVHEASALKDVDSSRISSNTSPASASPSITLREATDSLCSVSVHPQFPIIPHVATGGCDDTCRVYNFSQLVECDHGRFATPLKTLNEAADTVSCLAYSNDGLYLAAGCCDASLRIYKVDPSDNSQSNAYHLLHNLYGPSGDIEWIQWHPKGPGLVAGSADSTVWMWWVPNGRMMRIFSGHGSRVTCGSFTFDGKGLCTASDDGCIIIWSAATGKMMHKLGRPFRVREADGSDSQNPAVNGVVALATHKLLPLLATGSLNGTCKLIHIESGKTLSHLNGHADSVEALCFFDDTLDKCFGPQAILATGGLDGMINIWDCSKMTIRCKLDTSQLVSFNNLPSSGGITRISWFPRGLPVILSVTTEGFIFSWDCRSGVCKQILNGHDGAILDMCVFEDSIDSPLIHAITVGDDHAGNIWDFDCSYLLSHNTERIKNFAIGNSIS</sequence>
<feature type="repeat" description="WD" evidence="3">
    <location>
        <begin position="181"/>
        <end position="222"/>
    </location>
</feature>
<name>A0ABQ7J4C4_9APIC</name>
<dbReference type="InterPro" id="IPR015943">
    <property type="entry name" value="WD40/YVTN_repeat-like_dom_sf"/>
</dbReference>
<feature type="region of interest" description="Disordered" evidence="4">
    <location>
        <begin position="1"/>
        <end position="26"/>
    </location>
</feature>
<evidence type="ECO:0000256" key="2">
    <source>
        <dbReference type="ARBA" id="ARBA00022737"/>
    </source>
</evidence>
<dbReference type="InterPro" id="IPR001680">
    <property type="entry name" value="WD40_rpt"/>
</dbReference>
<comment type="caution">
    <text evidence="5">The sequence shown here is derived from an EMBL/GenBank/DDBJ whole genome shotgun (WGS) entry which is preliminary data.</text>
</comment>
<keyword evidence="1 3" id="KW-0853">WD repeat</keyword>
<dbReference type="PANTHER" id="PTHR19857:SF8">
    <property type="entry name" value="ANGIO-ASSOCIATED MIGRATORY CELL PROTEIN"/>
    <property type="match status" value="1"/>
</dbReference>